<comment type="caution">
    <text evidence="9">The sequence shown here is derived from an EMBL/GenBank/DDBJ whole genome shotgun (WGS) entry which is preliminary data.</text>
</comment>
<evidence type="ECO:0000256" key="2">
    <source>
        <dbReference type="ARBA" id="ARBA00006690"/>
    </source>
</evidence>
<evidence type="ECO:0000256" key="3">
    <source>
        <dbReference type="ARBA" id="ARBA00022448"/>
    </source>
</evidence>
<dbReference type="Proteomes" id="UP001295423">
    <property type="component" value="Unassembled WGS sequence"/>
</dbReference>
<feature type="transmembrane region" description="Helical" evidence="8">
    <location>
        <begin position="97"/>
        <end position="123"/>
    </location>
</feature>
<organism evidence="9 10">
    <name type="scientific">Cylindrotheca closterium</name>
    <dbReference type="NCBI Taxonomy" id="2856"/>
    <lineage>
        <taxon>Eukaryota</taxon>
        <taxon>Sar</taxon>
        <taxon>Stramenopiles</taxon>
        <taxon>Ochrophyta</taxon>
        <taxon>Bacillariophyta</taxon>
        <taxon>Bacillariophyceae</taxon>
        <taxon>Bacillariophycidae</taxon>
        <taxon>Bacillariales</taxon>
        <taxon>Bacillariaceae</taxon>
        <taxon>Cylindrotheca</taxon>
    </lineage>
</organism>
<dbReference type="AlphaFoldDB" id="A0AAD2G6I4"/>
<feature type="transmembrane region" description="Helical" evidence="8">
    <location>
        <begin position="486"/>
        <end position="504"/>
    </location>
</feature>
<gene>
    <name evidence="9" type="ORF">CYCCA115_LOCUS20774</name>
</gene>
<dbReference type="GO" id="GO:0016020">
    <property type="term" value="C:membrane"/>
    <property type="evidence" value="ECO:0007669"/>
    <property type="project" value="UniProtKB-SubCell"/>
</dbReference>
<feature type="compositionally biased region" description="Basic and acidic residues" evidence="7">
    <location>
        <begin position="39"/>
        <end position="59"/>
    </location>
</feature>
<feature type="region of interest" description="Disordered" evidence="7">
    <location>
        <begin position="512"/>
        <end position="551"/>
    </location>
</feature>
<feature type="transmembrane region" description="Helical" evidence="8">
    <location>
        <begin position="333"/>
        <end position="352"/>
    </location>
</feature>
<feature type="transmembrane region" description="Helical" evidence="8">
    <location>
        <begin position="372"/>
        <end position="390"/>
    </location>
</feature>
<dbReference type="Pfam" id="PF08627">
    <property type="entry name" value="CRT-like"/>
    <property type="match status" value="2"/>
</dbReference>
<keyword evidence="3" id="KW-0813">Transport</keyword>
<comment type="similarity">
    <text evidence="2">Belongs to the CRT-like transporter family.</text>
</comment>
<dbReference type="EMBL" id="CAKOGP040002202">
    <property type="protein sequence ID" value="CAJ1964749.1"/>
    <property type="molecule type" value="Genomic_DNA"/>
</dbReference>
<evidence type="ECO:0000256" key="5">
    <source>
        <dbReference type="ARBA" id="ARBA00022989"/>
    </source>
</evidence>
<evidence type="ECO:0000256" key="1">
    <source>
        <dbReference type="ARBA" id="ARBA00004141"/>
    </source>
</evidence>
<keyword evidence="10" id="KW-1185">Reference proteome</keyword>
<feature type="transmembrane region" description="Helical" evidence="8">
    <location>
        <begin position="432"/>
        <end position="452"/>
    </location>
</feature>
<feature type="compositionally biased region" description="Low complexity" evidence="7">
    <location>
        <begin position="68"/>
        <end position="86"/>
    </location>
</feature>
<feature type="compositionally biased region" description="Low complexity" evidence="7">
    <location>
        <begin position="532"/>
        <end position="543"/>
    </location>
</feature>
<evidence type="ECO:0000256" key="8">
    <source>
        <dbReference type="SAM" id="Phobius"/>
    </source>
</evidence>
<feature type="transmembrane region" description="Helical" evidence="8">
    <location>
        <begin position="129"/>
        <end position="147"/>
    </location>
</feature>
<protein>
    <submittedName>
        <fullName evidence="9">Uncharacterized protein</fullName>
    </submittedName>
</protein>
<feature type="transmembrane region" description="Helical" evidence="8">
    <location>
        <begin position="168"/>
        <end position="190"/>
    </location>
</feature>
<keyword evidence="6 8" id="KW-0472">Membrane</keyword>
<keyword evidence="5 8" id="KW-1133">Transmembrane helix</keyword>
<keyword evidence="4 8" id="KW-0812">Transmembrane</keyword>
<feature type="transmembrane region" description="Helical" evidence="8">
    <location>
        <begin position="459"/>
        <end position="480"/>
    </location>
</feature>
<name>A0AAD2G6I4_9STRA</name>
<feature type="transmembrane region" description="Helical" evidence="8">
    <location>
        <begin position="196"/>
        <end position="213"/>
    </location>
</feature>
<feature type="compositionally biased region" description="Polar residues" evidence="7">
    <location>
        <begin position="1"/>
        <end position="15"/>
    </location>
</feature>
<dbReference type="InterPro" id="IPR013936">
    <property type="entry name" value="CRT-like"/>
</dbReference>
<evidence type="ECO:0000256" key="6">
    <source>
        <dbReference type="ARBA" id="ARBA00023136"/>
    </source>
</evidence>
<feature type="transmembrane region" description="Helical" evidence="8">
    <location>
        <begin position="220"/>
        <end position="237"/>
    </location>
</feature>
<evidence type="ECO:0000256" key="7">
    <source>
        <dbReference type="SAM" id="MobiDB-lite"/>
    </source>
</evidence>
<comment type="subcellular location">
    <subcellularLocation>
        <location evidence="1">Membrane</location>
        <topology evidence="1">Multi-pass membrane protein</topology>
    </subcellularLocation>
</comment>
<evidence type="ECO:0000313" key="10">
    <source>
        <dbReference type="Proteomes" id="UP001295423"/>
    </source>
</evidence>
<reference evidence="9" key="1">
    <citation type="submission" date="2023-08" db="EMBL/GenBank/DDBJ databases">
        <authorList>
            <person name="Audoor S."/>
            <person name="Bilcke G."/>
        </authorList>
    </citation>
    <scope>NUCLEOTIDE SEQUENCE</scope>
</reference>
<feature type="region of interest" description="Disordered" evidence="7">
    <location>
        <begin position="1"/>
        <end position="89"/>
    </location>
</feature>
<evidence type="ECO:0000313" key="9">
    <source>
        <dbReference type="EMBL" id="CAJ1964749.1"/>
    </source>
</evidence>
<proteinExistence type="inferred from homology"/>
<feature type="compositionally biased region" description="Low complexity" evidence="7">
    <location>
        <begin position="21"/>
        <end position="38"/>
    </location>
</feature>
<dbReference type="PANTHER" id="PTHR31326:SF1">
    <property type="entry name" value="PROTEIN CLT2, CHLOROPLASTIC"/>
    <property type="match status" value="1"/>
</dbReference>
<dbReference type="PANTHER" id="PTHR31326">
    <property type="entry name" value="PROTEIN CLT2, CHLOROPLASTIC"/>
    <property type="match status" value="1"/>
</dbReference>
<evidence type="ECO:0000256" key="4">
    <source>
        <dbReference type="ARBA" id="ARBA00022692"/>
    </source>
</evidence>
<sequence>MTQPDTLLTRPSVSSEAVLGSSDSLSEPLISSSSSSPLTEHHEVHQEEDHSTAVRHENMTEADDENVSNNDLTHNQNNSNNNNTSNEQKTSADNLKLASIFISMVLVGTGVSVLGKLVAIPLYNYPNFLNLYGVVMYVAMTFVYVMFMMIRYGDEVITLEQRQIPKRTFAIFGLLDTLSIGVQTFASCYISGPLRILLPQACIPFSMLFSWYFQNKRFRSVQYGGALVVILGIFLVLEPMLMPDKTMTSNATGFVCETNLQEFGVDEFCYICRDEITQKGCLSHNETTKLTNVMPVMIGIDDNNAFTDDIVIHLCTWIPTKDSGASTDQGTGMIWSLAVILSCIPMTLSSLYKEITLAKVEVEPLYMNGWTAFFQLPFSLAIAVVAAPLFSPPIKPHKLPRHLLDAWECYYHGRGTVDQGCHLDDECGKAFWLWNINFALIVLYTVFSVLLLKHGSASLLYLALTITVPLGNLAFCLPFMPGYAPMRINDILGLIVIVLGLVLYRGSNDTEQTGNIDGDQPCSPPDNDDDNNNNVLESLQEPLLQEHQEQQ</sequence>
<accession>A0AAD2G6I4</accession>